<keyword evidence="2" id="KW-1185">Reference proteome</keyword>
<evidence type="ECO:0000313" key="2">
    <source>
        <dbReference type="Proteomes" id="UP000054925"/>
    </source>
</evidence>
<reference evidence="1" key="1">
    <citation type="submission" date="2016-01" db="EMBL/GenBank/DDBJ databases">
        <authorList>
            <person name="Peeters C."/>
        </authorList>
    </citation>
    <scope>NUCLEOTIDE SEQUENCE [LARGE SCALE GENOMIC DNA]</scope>
    <source>
        <strain evidence="1">LMG 22937</strain>
    </source>
</reference>
<organism evidence="1 2">
    <name type="scientific">Caballeronia terrestris</name>
    <dbReference type="NCBI Taxonomy" id="1226301"/>
    <lineage>
        <taxon>Bacteria</taxon>
        <taxon>Pseudomonadati</taxon>
        <taxon>Pseudomonadota</taxon>
        <taxon>Betaproteobacteria</taxon>
        <taxon>Burkholderiales</taxon>
        <taxon>Burkholderiaceae</taxon>
        <taxon>Caballeronia</taxon>
    </lineage>
</organism>
<dbReference type="AlphaFoldDB" id="A0A158L2X7"/>
<gene>
    <name evidence="1" type="ORF">AWB67_07470</name>
</gene>
<sequence>MPGAQGVLEVNLRAVVFSNGRLDPAFCHHGIAVAQAQLGSEDHSRALIRRGERRSASAAAADDQHIGTHELRAGDVDIVDQPIRLKVARKIRLTGLVAVHSDGQCNVRVGPVVGVIALHEFIDGGLIAAYRGDCAATVALVRVLIRNSGGHDLSPLSARRLRAGRIEINLHLAVFDLL</sequence>
<dbReference type="EMBL" id="FCOL02000376">
    <property type="protein sequence ID" value="SAL87748.1"/>
    <property type="molecule type" value="Genomic_DNA"/>
</dbReference>
<dbReference type="Proteomes" id="UP000054925">
    <property type="component" value="Unassembled WGS sequence"/>
</dbReference>
<protein>
    <submittedName>
        <fullName evidence="1">Uncharacterized protein</fullName>
    </submittedName>
</protein>
<comment type="caution">
    <text evidence="1">The sequence shown here is derived from an EMBL/GenBank/DDBJ whole genome shotgun (WGS) entry which is preliminary data.</text>
</comment>
<accession>A0A158L2X7</accession>
<proteinExistence type="predicted"/>
<evidence type="ECO:0000313" key="1">
    <source>
        <dbReference type="EMBL" id="SAL87748.1"/>
    </source>
</evidence>
<name>A0A158L2X7_9BURK</name>